<dbReference type="SUPFAM" id="SSF50891">
    <property type="entry name" value="Cyclophilin-like"/>
    <property type="match status" value="1"/>
</dbReference>
<dbReference type="InterPro" id="IPR010016">
    <property type="entry name" value="PxpB"/>
</dbReference>
<dbReference type="GO" id="GO:0005524">
    <property type="term" value="F:ATP binding"/>
    <property type="evidence" value="ECO:0007669"/>
    <property type="project" value="UniProtKB-KW"/>
</dbReference>
<keyword evidence="2 5" id="KW-0378">Hydrolase</keyword>
<reference evidence="5" key="1">
    <citation type="submission" date="2021-03" db="EMBL/GenBank/DDBJ databases">
        <authorList>
            <person name="Kanchanasin P."/>
            <person name="Saeng-In P."/>
            <person name="Phongsopitanun W."/>
            <person name="Yuki M."/>
            <person name="Kudo T."/>
            <person name="Ohkuma M."/>
            <person name="Tanasupawat S."/>
        </authorList>
    </citation>
    <scope>NUCLEOTIDE SEQUENCE</scope>
    <source>
        <strain evidence="5">GKU 128</strain>
    </source>
</reference>
<evidence type="ECO:0000256" key="3">
    <source>
        <dbReference type="ARBA" id="ARBA00022840"/>
    </source>
</evidence>
<dbReference type="Pfam" id="PF02682">
    <property type="entry name" value="CT_C_D"/>
    <property type="match status" value="1"/>
</dbReference>
<keyword evidence="3" id="KW-0067">ATP-binding</keyword>
<evidence type="ECO:0000313" key="6">
    <source>
        <dbReference type="Proteomes" id="UP000669179"/>
    </source>
</evidence>
<dbReference type="GO" id="GO:0016787">
    <property type="term" value="F:hydrolase activity"/>
    <property type="evidence" value="ECO:0007669"/>
    <property type="project" value="UniProtKB-KW"/>
</dbReference>
<dbReference type="Proteomes" id="UP000669179">
    <property type="component" value="Unassembled WGS sequence"/>
</dbReference>
<evidence type="ECO:0000256" key="2">
    <source>
        <dbReference type="ARBA" id="ARBA00022801"/>
    </source>
</evidence>
<dbReference type="Gene3D" id="3.30.1360.40">
    <property type="match status" value="1"/>
</dbReference>
<dbReference type="SMART" id="SM00796">
    <property type="entry name" value="AHS1"/>
    <property type="match status" value="1"/>
</dbReference>
<dbReference type="RefSeq" id="WP_208256524.1">
    <property type="nucleotide sequence ID" value="NZ_JAGEOJ010000006.1"/>
</dbReference>
<feature type="domain" description="Carboxyltransferase" evidence="4">
    <location>
        <begin position="1"/>
        <end position="196"/>
    </location>
</feature>
<dbReference type="InterPro" id="IPR029000">
    <property type="entry name" value="Cyclophilin-like_dom_sf"/>
</dbReference>
<protein>
    <submittedName>
        <fullName evidence="5">Allophanate hydrolase subunit 1</fullName>
    </submittedName>
</protein>
<comment type="caution">
    <text evidence="5">The sequence shown here is derived from an EMBL/GenBank/DDBJ whole genome shotgun (WGS) entry which is preliminary data.</text>
</comment>
<dbReference type="EMBL" id="JAGEOJ010000006">
    <property type="protein sequence ID" value="MBO2448869.1"/>
    <property type="molecule type" value="Genomic_DNA"/>
</dbReference>
<dbReference type="SUPFAM" id="SSF160467">
    <property type="entry name" value="PH0987 N-terminal domain-like"/>
    <property type="match status" value="1"/>
</dbReference>
<keyword evidence="1" id="KW-0547">Nucleotide-binding</keyword>
<dbReference type="InterPro" id="IPR003833">
    <property type="entry name" value="CT_C_D"/>
</dbReference>
<evidence type="ECO:0000313" key="5">
    <source>
        <dbReference type="EMBL" id="MBO2448869.1"/>
    </source>
</evidence>
<evidence type="ECO:0000256" key="1">
    <source>
        <dbReference type="ARBA" id="ARBA00022741"/>
    </source>
</evidence>
<dbReference type="Gene3D" id="2.40.100.10">
    <property type="entry name" value="Cyclophilin-like"/>
    <property type="match status" value="1"/>
</dbReference>
<dbReference type="PANTHER" id="PTHR34698">
    <property type="entry name" value="5-OXOPROLINASE SUBUNIT B"/>
    <property type="match status" value="1"/>
</dbReference>
<accession>A0A939T4Y8</accession>
<evidence type="ECO:0000259" key="4">
    <source>
        <dbReference type="SMART" id="SM00796"/>
    </source>
</evidence>
<name>A0A939T4Y8_9ACTN</name>
<dbReference type="PANTHER" id="PTHR34698:SF2">
    <property type="entry name" value="5-OXOPROLINASE SUBUNIT B"/>
    <property type="match status" value="1"/>
</dbReference>
<proteinExistence type="predicted"/>
<gene>
    <name evidence="5" type="ORF">J4573_17325</name>
</gene>
<dbReference type="AlphaFoldDB" id="A0A939T4Y8"/>
<keyword evidence="6" id="KW-1185">Reference proteome</keyword>
<organism evidence="5 6">
    <name type="scientific">Actinomadura barringtoniae</name>
    <dbReference type="NCBI Taxonomy" id="1427535"/>
    <lineage>
        <taxon>Bacteria</taxon>
        <taxon>Bacillati</taxon>
        <taxon>Actinomycetota</taxon>
        <taxon>Actinomycetes</taxon>
        <taxon>Streptosporangiales</taxon>
        <taxon>Thermomonosporaceae</taxon>
        <taxon>Actinomadura</taxon>
    </lineage>
</organism>
<sequence>MRVLPNGDAAVLVELSDLDEMLALYATLEADPPPGVADMIPAARTVTLVLEPGSDPAVVTIAVHGAAEQARGRPPGAASSGPEAVEIPVVYDGADLDEVAKLTGLTAGEVVAAHTGTPWRVAFVGFAPGFGYLVGGDPRLRVPRRQVPRVRVPAGSVALADEFSGLYPVSSPGGWQLIGRTDMPLWDLERDPPAVLRPGVHVLFRATSGLW</sequence>